<dbReference type="EMBL" id="JBHLWN010000074">
    <property type="protein sequence ID" value="MFC0214438.1"/>
    <property type="molecule type" value="Genomic_DNA"/>
</dbReference>
<dbReference type="RefSeq" id="WP_377471809.1">
    <property type="nucleotide sequence ID" value="NZ_JBHLWN010000074.1"/>
</dbReference>
<keyword evidence="3" id="KW-1185">Reference proteome</keyword>
<dbReference type="InterPro" id="IPR034660">
    <property type="entry name" value="DinB/YfiT-like"/>
</dbReference>
<gene>
    <name evidence="2" type="ORF">ACFFK0_18570</name>
</gene>
<reference evidence="2 3" key="1">
    <citation type="submission" date="2024-09" db="EMBL/GenBank/DDBJ databases">
        <authorList>
            <person name="Sun Q."/>
            <person name="Mori K."/>
        </authorList>
    </citation>
    <scope>NUCLEOTIDE SEQUENCE [LARGE SCALE GENOMIC DNA]</scope>
    <source>
        <strain evidence="2 3">CCM 7759</strain>
    </source>
</reference>
<dbReference type="Pfam" id="PF12867">
    <property type="entry name" value="DinB_2"/>
    <property type="match status" value="1"/>
</dbReference>
<accession>A0ABV6DP63</accession>
<dbReference type="SUPFAM" id="SSF109854">
    <property type="entry name" value="DinB/YfiT-like putative metalloenzymes"/>
    <property type="match status" value="1"/>
</dbReference>
<sequence>MVLTDIVKQFDLTRDALLKTVETVTESEAERVPDGFNNSIKWHAGHTLFATNRAFEIFESASYLPDHYGELFKPGTSPRDWTTGAPTLRQLIEQLELQKGKIREVFSHRTDHRLEPPFQLKAYGGLELHTAGELLNFFIFHEAMHVGHIKTFKQLLQTDEQAADTAAK</sequence>
<comment type="caution">
    <text evidence="2">The sequence shown here is derived from an EMBL/GenBank/DDBJ whole genome shotgun (WGS) entry which is preliminary data.</text>
</comment>
<dbReference type="Proteomes" id="UP001589776">
    <property type="component" value="Unassembled WGS sequence"/>
</dbReference>
<proteinExistence type="predicted"/>
<evidence type="ECO:0000313" key="3">
    <source>
        <dbReference type="Proteomes" id="UP001589776"/>
    </source>
</evidence>
<dbReference type="InterPro" id="IPR024775">
    <property type="entry name" value="DinB-like"/>
</dbReference>
<protein>
    <submittedName>
        <fullName evidence="2">DinB family protein</fullName>
    </submittedName>
</protein>
<organism evidence="2 3">
    <name type="scientific">Paenibacillus chartarius</name>
    <dbReference type="NCBI Taxonomy" id="747481"/>
    <lineage>
        <taxon>Bacteria</taxon>
        <taxon>Bacillati</taxon>
        <taxon>Bacillota</taxon>
        <taxon>Bacilli</taxon>
        <taxon>Bacillales</taxon>
        <taxon>Paenibacillaceae</taxon>
        <taxon>Paenibacillus</taxon>
    </lineage>
</organism>
<feature type="domain" description="DinB-like" evidence="1">
    <location>
        <begin position="9"/>
        <end position="149"/>
    </location>
</feature>
<name>A0ABV6DP63_9BACL</name>
<evidence type="ECO:0000259" key="1">
    <source>
        <dbReference type="Pfam" id="PF12867"/>
    </source>
</evidence>
<dbReference type="Gene3D" id="1.20.120.450">
    <property type="entry name" value="dinb family like domain"/>
    <property type="match status" value="1"/>
</dbReference>
<evidence type="ECO:0000313" key="2">
    <source>
        <dbReference type="EMBL" id="MFC0214438.1"/>
    </source>
</evidence>